<dbReference type="InterPro" id="IPR050452">
    <property type="entry name" value="Metacaspase"/>
</dbReference>
<evidence type="ECO:0000256" key="1">
    <source>
        <dbReference type="ARBA" id="ARBA00009005"/>
    </source>
</evidence>
<dbReference type="AlphaFoldDB" id="A0A9P5P9M1"/>
<dbReference type="GO" id="GO:0006508">
    <property type="term" value="P:proteolysis"/>
    <property type="evidence" value="ECO:0007669"/>
    <property type="project" value="InterPro"/>
</dbReference>
<dbReference type="PROSITE" id="PS50030">
    <property type="entry name" value="UBA"/>
    <property type="match status" value="1"/>
</dbReference>
<dbReference type="Proteomes" id="UP000772434">
    <property type="component" value="Unassembled WGS sequence"/>
</dbReference>
<gene>
    <name evidence="4" type="ORF">BDP27DRAFT_1453334</name>
</gene>
<organism evidence="4 5">
    <name type="scientific">Rhodocollybia butyracea</name>
    <dbReference type="NCBI Taxonomy" id="206335"/>
    <lineage>
        <taxon>Eukaryota</taxon>
        <taxon>Fungi</taxon>
        <taxon>Dikarya</taxon>
        <taxon>Basidiomycota</taxon>
        <taxon>Agaricomycotina</taxon>
        <taxon>Agaricomycetes</taxon>
        <taxon>Agaricomycetidae</taxon>
        <taxon>Agaricales</taxon>
        <taxon>Marasmiineae</taxon>
        <taxon>Omphalotaceae</taxon>
        <taxon>Rhodocollybia</taxon>
    </lineage>
</organism>
<dbReference type="PANTHER" id="PTHR48104:SF30">
    <property type="entry name" value="METACASPASE-1"/>
    <property type="match status" value="1"/>
</dbReference>
<evidence type="ECO:0000313" key="4">
    <source>
        <dbReference type="EMBL" id="KAF9059379.1"/>
    </source>
</evidence>
<dbReference type="InterPro" id="IPR015940">
    <property type="entry name" value="UBA"/>
</dbReference>
<sequence>MHPIAYRKYMNKPKPTQPPQPKTVATSSAPKPLFAVIVGINKYAHEGVKDLNGAVSDADMFSKFLTSTLGVPPAQITNLRDETATRKAIEEAIVGLSHDKIPEDAALLIFFAGHGAEVDAPANYPSGHVKGKIQMLLPHDFAPQTKGDEVTHGQGLLDIEFARLLKDLALKKSNNITVIVDSCHSGSCTRSYLLDDPKLAVRGVELPDNFVIAVQQLMNDLMTAEEGNRAYAPAAGYETIGHGSHMLLAGCMQGEEAKENKGRGAFTTALLALFQDYGVDKLTYIDVIDKLPDLPSQHPQCEGVYKDRIIFNGQILSTQVLYDLSFNRNGDATELILAGGEAHGITPDAEFTVYADDKMEVLLGTIIVVSGSAFSTFCAPKDLKTPYPSHAFAKLTRVGKEFDVRIFIPMHNELLRPIRRVALEMESDEGGKKGFCLVDSMDNNPDLIFSLEEGRVYFETGDRVCREYGMKRMSTSLPLPIEGVTMDTISRVLLSSADFYWHLRRSNRGQILSNSRKVTVNCVKLVKGPDDNFLPDPLSDDFNIDGVIAINVDDGFQYGFKINNQSNVPLYAALFFFDVGDLSITPFYVPGRGRNNIADVSVPAGGVLTIGYGPTDTVPHTFYLREDQYVAVGYLKLFLSNKYVDFSHVEQSTPFASTRGGIRRSAKTRDLYESICITLIQKRGPVAAEIPPPPTDPVSEPEHRDLPLHEAAVPQTEKSLSQSELQASDVSNGGVTLQPKAIVPNSFSKGKSQEPTDAFSRMDGMEEIVLQKVIQSIIDMGFGRDQLMRVLRASFERLLEYLISGIPSRLDTEAAGTKRFPAGTAGTVPAPPAPSAAPVPASAYTLPLANKRGSFVAPSTNPEQGAPLWRVHVAEEDAAIERLQSLGFSREVVIESYYRCGKNAELTEDYLFDYCVPGSWRPYPPYEV</sequence>
<feature type="region of interest" description="Disordered" evidence="2">
    <location>
        <begin position="686"/>
        <end position="705"/>
    </location>
</feature>
<dbReference type="Gene3D" id="3.40.50.1460">
    <property type="match status" value="1"/>
</dbReference>
<feature type="domain" description="UBA" evidence="3">
    <location>
        <begin position="873"/>
        <end position="914"/>
    </location>
</feature>
<dbReference type="GO" id="GO:0004197">
    <property type="term" value="F:cysteine-type endopeptidase activity"/>
    <property type="evidence" value="ECO:0007669"/>
    <property type="project" value="InterPro"/>
</dbReference>
<keyword evidence="5" id="KW-1185">Reference proteome</keyword>
<dbReference type="SUPFAM" id="SSF46934">
    <property type="entry name" value="UBA-like"/>
    <property type="match status" value="1"/>
</dbReference>
<dbReference type="OrthoDB" id="3223806at2759"/>
<reference evidence="4" key="1">
    <citation type="submission" date="2020-11" db="EMBL/GenBank/DDBJ databases">
        <authorList>
            <consortium name="DOE Joint Genome Institute"/>
            <person name="Ahrendt S."/>
            <person name="Riley R."/>
            <person name="Andreopoulos W."/>
            <person name="Labutti K."/>
            <person name="Pangilinan J."/>
            <person name="Ruiz-Duenas F.J."/>
            <person name="Barrasa J.M."/>
            <person name="Sanchez-Garcia M."/>
            <person name="Camarero S."/>
            <person name="Miyauchi S."/>
            <person name="Serrano A."/>
            <person name="Linde D."/>
            <person name="Babiker R."/>
            <person name="Drula E."/>
            <person name="Ayuso-Fernandez I."/>
            <person name="Pacheco R."/>
            <person name="Padilla G."/>
            <person name="Ferreira P."/>
            <person name="Barriuso J."/>
            <person name="Kellner H."/>
            <person name="Castanera R."/>
            <person name="Alfaro M."/>
            <person name="Ramirez L."/>
            <person name="Pisabarro A.G."/>
            <person name="Kuo A."/>
            <person name="Tritt A."/>
            <person name="Lipzen A."/>
            <person name="He G."/>
            <person name="Yan M."/>
            <person name="Ng V."/>
            <person name="Cullen D."/>
            <person name="Martin F."/>
            <person name="Rosso M.-N."/>
            <person name="Henrissat B."/>
            <person name="Hibbett D."/>
            <person name="Martinez A.T."/>
            <person name="Grigoriev I.V."/>
        </authorList>
    </citation>
    <scope>NUCLEOTIDE SEQUENCE</scope>
    <source>
        <strain evidence="4">AH 40177</strain>
    </source>
</reference>
<accession>A0A9P5P9M1</accession>
<comment type="caution">
    <text evidence="4">The sequence shown here is derived from an EMBL/GenBank/DDBJ whole genome shotgun (WGS) entry which is preliminary data.</text>
</comment>
<protein>
    <submittedName>
        <fullName evidence="4">Caspase domain-containing protein</fullName>
    </submittedName>
</protein>
<feature type="region of interest" description="Disordered" evidence="2">
    <location>
        <begin position="1"/>
        <end position="27"/>
    </location>
</feature>
<dbReference type="Gene3D" id="1.10.8.10">
    <property type="entry name" value="DNA helicase RuvA subunit, C-terminal domain"/>
    <property type="match status" value="2"/>
</dbReference>
<dbReference type="GO" id="GO:0005737">
    <property type="term" value="C:cytoplasm"/>
    <property type="evidence" value="ECO:0007669"/>
    <property type="project" value="TreeGrafter"/>
</dbReference>
<dbReference type="InterPro" id="IPR009060">
    <property type="entry name" value="UBA-like_sf"/>
</dbReference>
<dbReference type="Pfam" id="PF00627">
    <property type="entry name" value="UBA"/>
    <property type="match status" value="1"/>
</dbReference>
<dbReference type="CDD" id="cd14281">
    <property type="entry name" value="UBA2_Rad23_like"/>
    <property type="match status" value="1"/>
</dbReference>
<proteinExistence type="inferred from homology"/>
<evidence type="ECO:0000313" key="5">
    <source>
        <dbReference type="Proteomes" id="UP000772434"/>
    </source>
</evidence>
<name>A0A9P5P9M1_9AGAR</name>
<comment type="similarity">
    <text evidence="1">Belongs to the peptidase C14B family.</text>
</comment>
<evidence type="ECO:0000256" key="2">
    <source>
        <dbReference type="SAM" id="MobiDB-lite"/>
    </source>
</evidence>
<dbReference type="Pfam" id="PF00656">
    <property type="entry name" value="Peptidase_C14"/>
    <property type="match status" value="1"/>
</dbReference>
<dbReference type="InterPro" id="IPR011600">
    <property type="entry name" value="Pept_C14_caspase"/>
</dbReference>
<evidence type="ECO:0000259" key="3">
    <source>
        <dbReference type="PROSITE" id="PS50030"/>
    </source>
</evidence>
<dbReference type="SMART" id="SM00165">
    <property type="entry name" value="UBA"/>
    <property type="match status" value="2"/>
</dbReference>
<dbReference type="EMBL" id="JADNRY010000305">
    <property type="protein sequence ID" value="KAF9059379.1"/>
    <property type="molecule type" value="Genomic_DNA"/>
</dbReference>
<dbReference type="PANTHER" id="PTHR48104">
    <property type="entry name" value="METACASPASE-4"/>
    <property type="match status" value="1"/>
</dbReference>